<dbReference type="EMBL" id="BFEA01000236">
    <property type="protein sequence ID" value="GBG76071.1"/>
    <property type="molecule type" value="Genomic_DNA"/>
</dbReference>
<reference evidence="2 3" key="1">
    <citation type="journal article" date="2018" name="Cell">
        <title>The Chara Genome: Secondary Complexity and Implications for Plant Terrestrialization.</title>
        <authorList>
            <person name="Nishiyama T."/>
            <person name="Sakayama H."/>
            <person name="Vries J.D."/>
            <person name="Buschmann H."/>
            <person name="Saint-Marcoux D."/>
            <person name="Ullrich K.K."/>
            <person name="Haas F.B."/>
            <person name="Vanderstraeten L."/>
            <person name="Becker D."/>
            <person name="Lang D."/>
            <person name="Vosolsobe S."/>
            <person name="Rombauts S."/>
            <person name="Wilhelmsson P.K.I."/>
            <person name="Janitza P."/>
            <person name="Kern R."/>
            <person name="Heyl A."/>
            <person name="Rumpler F."/>
            <person name="Villalobos L.I.A.C."/>
            <person name="Clay J.M."/>
            <person name="Skokan R."/>
            <person name="Toyoda A."/>
            <person name="Suzuki Y."/>
            <person name="Kagoshima H."/>
            <person name="Schijlen E."/>
            <person name="Tajeshwar N."/>
            <person name="Catarino B."/>
            <person name="Hetherington A.J."/>
            <person name="Saltykova A."/>
            <person name="Bonnot C."/>
            <person name="Breuninger H."/>
            <person name="Symeonidi A."/>
            <person name="Radhakrishnan G.V."/>
            <person name="Van Nieuwerburgh F."/>
            <person name="Deforce D."/>
            <person name="Chang C."/>
            <person name="Karol K.G."/>
            <person name="Hedrich R."/>
            <person name="Ulvskov P."/>
            <person name="Glockner G."/>
            <person name="Delwiche C.F."/>
            <person name="Petrasek J."/>
            <person name="Van de Peer Y."/>
            <person name="Friml J."/>
            <person name="Beilby M."/>
            <person name="Dolan L."/>
            <person name="Kohara Y."/>
            <person name="Sugano S."/>
            <person name="Fujiyama A."/>
            <person name="Delaux P.-M."/>
            <person name="Quint M."/>
            <person name="TheiBen G."/>
            <person name="Hagemann M."/>
            <person name="Harholt J."/>
            <person name="Dunand C."/>
            <person name="Zachgo S."/>
            <person name="Langdale J."/>
            <person name="Maumus F."/>
            <person name="Straeten D.V.D."/>
            <person name="Gould S.B."/>
            <person name="Rensing S.A."/>
        </authorList>
    </citation>
    <scope>NUCLEOTIDE SEQUENCE [LARGE SCALE GENOMIC DNA]</scope>
    <source>
        <strain evidence="2 3">S276</strain>
    </source>
</reference>
<organism evidence="2 3">
    <name type="scientific">Chara braunii</name>
    <name type="common">Braun's stonewort</name>
    <dbReference type="NCBI Taxonomy" id="69332"/>
    <lineage>
        <taxon>Eukaryota</taxon>
        <taxon>Viridiplantae</taxon>
        <taxon>Streptophyta</taxon>
        <taxon>Charophyceae</taxon>
        <taxon>Charales</taxon>
        <taxon>Characeae</taxon>
        <taxon>Chara</taxon>
    </lineage>
</organism>
<proteinExistence type="predicted"/>
<feature type="compositionally biased region" description="Basic and acidic residues" evidence="1">
    <location>
        <begin position="312"/>
        <end position="330"/>
    </location>
</feature>
<keyword evidence="3" id="KW-1185">Reference proteome</keyword>
<dbReference type="Proteomes" id="UP000265515">
    <property type="component" value="Unassembled WGS sequence"/>
</dbReference>
<feature type="compositionally biased region" description="Basic residues" evidence="1">
    <location>
        <begin position="416"/>
        <end position="435"/>
    </location>
</feature>
<sequence length="877" mass="97396">MHPSSFFLWISHPGGGRKGPNDADKRYNNRSKLYRDKAWALDWVGVAGESGCGAAVFFTEDEGATWYCCGGIIRSEIDKATAEKGKVDERELRKFFLTSVYDQQGTDWVKTNHKVILDLALFKGYGQKAFAMKAFGGNRDENALKMLLPIEFLSKTNGSRKSGQFPTVAAGHQLSLPLVPFDAPVESLAGLSTCSSDQRQVLSTPQQHAGGKQKVITYQRRSGSGPSGNLPKKKGLARPPSDLPGSSRSGAISRWRDTAQLGTDEESDEETEEDERGEGSCDVNVGWEAGGGAEAQVRDDGEYDEDEGECGTGERREHVGGGADHMEWEKVAVGGGVGGGAVRGSEMGDDELEDEVEDEDASAKLASKGRGKHTAQSSPKPAAPKKQARRKVVDEARVALDASQGTLGGVDPKCKSSVRIHKTSQPKKPVRPSRRQKSDDSSDDAEGVAPRLLSLPNDDEQETKKTSAVNMTQCFFLEYDDDNKKRRDPPRVVIDVVQILPIPAGDIAFNQQSLNLAIDAVIEASTQDRHAATVQLDDVEVIPGTWKRYLVGTTVSKYENLQADYKDTMMVVLHAEGGDLRKVTRIPKSEAELVELHVEEEKFKRCTTKHGNDEGNEREEYGRWERHPTRMQKLCSSFLHEDQGGRHRTLRGNTKHNMMADDDEDDLAVPDALPRLMPGDDDPDRIVQFSEQPYFIEDKVPETTSEKWRYHILWHTDVFEPCIFKGEWMMSVHLTSRWKVKARLAEVPWLKVTKSKIVFRLKCENDGADEAAIQEKAQLLFDSLHASNQLEYKHKFYDLSSSRSYKTIDWKIKLPACQGIETIQLGCSQLGGQSTTHFAASVGEAMSQTNVKIMRVDKGTRNIGKILRTLHRTGLLY</sequence>
<dbReference type="AlphaFoldDB" id="A0A388L1B0"/>
<feature type="compositionally biased region" description="Acidic residues" evidence="1">
    <location>
        <begin position="263"/>
        <end position="276"/>
    </location>
</feature>
<feature type="region of interest" description="Disordered" evidence="1">
    <location>
        <begin position="199"/>
        <end position="466"/>
    </location>
</feature>
<feature type="compositionally biased region" description="Gly residues" evidence="1">
    <location>
        <begin position="333"/>
        <end position="342"/>
    </location>
</feature>
<evidence type="ECO:0000313" key="3">
    <source>
        <dbReference type="Proteomes" id="UP000265515"/>
    </source>
</evidence>
<evidence type="ECO:0000256" key="1">
    <source>
        <dbReference type="SAM" id="MobiDB-lite"/>
    </source>
</evidence>
<accession>A0A388L1B0</accession>
<feature type="compositionally biased region" description="Acidic residues" evidence="1">
    <location>
        <begin position="347"/>
        <end position="360"/>
    </location>
</feature>
<dbReference type="Gramene" id="GBG76071">
    <property type="protein sequence ID" value="GBG76071"/>
    <property type="gene ID" value="CBR_g21311"/>
</dbReference>
<name>A0A388L1B0_CHABU</name>
<gene>
    <name evidence="2" type="ORF">CBR_g21311</name>
</gene>
<evidence type="ECO:0000313" key="2">
    <source>
        <dbReference type="EMBL" id="GBG76071.1"/>
    </source>
</evidence>
<comment type="caution">
    <text evidence="2">The sequence shown here is derived from an EMBL/GenBank/DDBJ whole genome shotgun (WGS) entry which is preliminary data.</text>
</comment>
<protein>
    <submittedName>
        <fullName evidence="2">Uncharacterized protein</fullName>
    </submittedName>
</protein>